<dbReference type="Pfam" id="PF22486">
    <property type="entry name" value="MATH_2"/>
    <property type="match status" value="1"/>
</dbReference>
<evidence type="ECO:0000259" key="3">
    <source>
        <dbReference type="PROSITE" id="PS50144"/>
    </source>
</evidence>
<feature type="domain" description="MATH" evidence="3">
    <location>
        <begin position="17"/>
        <end position="142"/>
    </location>
</feature>
<dbReference type="PANTHER" id="PTHR46236">
    <property type="entry name" value="TRAF-LIKE SUPERFAMILY PROTEIN"/>
    <property type="match status" value="1"/>
</dbReference>
<evidence type="ECO:0000313" key="4">
    <source>
        <dbReference type="EMBL" id="CAA7038137.1"/>
    </source>
</evidence>
<accession>A0A6D2JB17</accession>
<sequence length="305" mass="34611">MGNQMQKGIADTGEKLQTSYTFEIINFSEKKALIVSPKFLSGGCGWNIVICPDGEDSDDYLHLYLRVHNPQSLRTGWKRKAYFRFSLLNKSGKVLYSRTEISTILFCSEFLSWGHKTLPLTLSKLKEEGFLEKNKLIVKVEVKVVEIVHESKVTGKEMLDFQGFNVLYSQVLPVLHIFNKHPDIDEDFKPKDKGVKTAYMNLLLSLIETLRKAPQSFSEAELSNAQSELNELTEAGFKLDWLKKKLDEVCLERKNAIADGSLGVEQVEQRIKNLEQTLSDLKVELESEKAKSAAATKVLSFEDIL</sequence>
<dbReference type="AlphaFoldDB" id="A0A6D2JB17"/>
<dbReference type="InterPro" id="IPR002083">
    <property type="entry name" value="MATH/TRAF_dom"/>
</dbReference>
<keyword evidence="5" id="KW-1185">Reference proteome</keyword>
<dbReference type="SMART" id="SM00061">
    <property type="entry name" value="MATH"/>
    <property type="match status" value="1"/>
</dbReference>
<dbReference type="CDD" id="cd00121">
    <property type="entry name" value="MATH"/>
    <property type="match status" value="1"/>
</dbReference>
<keyword evidence="1 2" id="KW-0175">Coiled coil</keyword>
<evidence type="ECO:0000256" key="2">
    <source>
        <dbReference type="SAM" id="Coils"/>
    </source>
</evidence>
<protein>
    <recommendedName>
        <fullName evidence="3">MATH domain-containing protein</fullName>
    </recommendedName>
</protein>
<dbReference type="InterPro" id="IPR008974">
    <property type="entry name" value="TRAF-like"/>
</dbReference>
<dbReference type="EMBL" id="CACVBM020001187">
    <property type="protein sequence ID" value="CAA7038137.1"/>
    <property type="molecule type" value="Genomic_DNA"/>
</dbReference>
<dbReference type="InterPro" id="IPR050804">
    <property type="entry name" value="MCC"/>
</dbReference>
<gene>
    <name evidence="4" type="ORF">MERR_LOCUS25372</name>
</gene>
<dbReference type="PANTHER" id="PTHR46236:SF14">
    <property type="entry name" value="GENOME ASSEMBLY, CHROMOSOME: A03"/>
    <property type="match status" value="1"/>
</dbReference>
<comment type="caution">
    <text evidence="4">The sequence shown here is derived from an EMBL/GenBank/DDBJ whole genome shotgun (WGS) entry which is preliminary data.</text>
</comment>
<dbReference type="SUPFAM" id="SSF49599">
    <property type="entry name" value="TRAF domain-like"/>
    <property type="match status" value="1"/>
</dbReference>
<evidence type="ECO:0000256" key="1">
    <source>
        <dbReference type="ARBA" id="ARBA00023054"/>
    </source>
</evidence>
<dbReference type="OrthoDB" id="1106551at2759"/>
<reference evidence="4" key="1">
    <citation type="submission" date="2020-01" db="EMBL/GenBank/DDBJ databases">
        <authorList>
            <person name="Mishra B."/>
        </authorList>
    </citation>
    <scope>NUCLEOTIDE SEQUENCE [LARGE SCALE GENOMIC DNA]</scope>
</reference>
<proteinExistence type="predicted"/>
<feature type="coiled-coil region" evidence="2">
    <location>
        <begin position="264"/>
        <end position="291"/>
    </location>
</feature>
<organism evidence="4 5">
    <name type="scientific">Microthlaspi erraticum</name>
    <dbReference type="NCBI Taxonomy" id="1685480"/>
    <lineage>
        <taxon>Eukaryota</taxon>
        <taxon>Viridiplantae</taxon>
        <taxon>Streptophyta</taxon>
        <taxon>Embryophyta</taxon>
        <taxon>Tracheophyta</taxon>
        <taxon>Spermatophyta</taxon>
        <taxon>Magnoliopsida</taxon>
        <taxon>eudicotyledons</taxon>
        <taxon>Gunneridae</taxon>
        <taxon>Pentapetalae</taxon>
        <taxon>rosids</taxon>
        <taxon>malvids</taxon>
        <taxon>Brassicales</taxon>
        <taxon>Brassicaceae</taxon>
        <taxon>Coluteocarpeae</taxon>
        <taxon>Microthlaspi</taxon>
    </lineage>
</organism>
<dbReference type="Proteomes" id="UP000467841">
    <property type="component" value="Unassembled WGS sequence"/>
</dbReference>
<evidence type="ECO:0000313" key="5">
    <source>
        <dbReference type="Proteomes" id="UP000467841"/>
    </source>
</evidence>
<name>A0A6D2JB17_9BRAS</name>
<dbReference type="PROSITE" id="PS50144">
    <property type="entry name" value="MATH"/>
    <property type="match status" value="1"/>
</dbReference>
<dbReference type="Gene3D" id="2.60.210.10">
    <property type="entry name" value="Apoptosis, Tumor Necrosis Factor Receptor Associated Protein 2, Chain A"/>
    <property type="match status" value="1"/>
</dbReference>